<evidence type="ECO:0000313" key="2">
    <source>
        <dbReference type="Proteomes" id="UP000298030"/>
    </source>
</evidence>
<sequence>MYLILSLTSFPNAPEARPNWSTFVTRTPIGHKKFSGAVYDVANCRFHRLGARRVPPKMAYSHLSLCLKPEAPCVWVGGMTFAPLPKARGSRCRFRCLPAALNKLDPTYFVNGYTPKVVGPRPSPFTIIWPSSPSPCMLTGLDTHTVGPKVGVGVPP</sequence>
<dbReference type="EMBL" id="QPFP01000078">
    <property type="protein sequence ID" value="TEB23420.1"/>
    <property type="molecule type" value="Genomic_DNA"/>
</dbReference>
<proteinExistence type="predicted"/>
<dbReference type="AlphaFoldDB" id="A0A4Y7SNH8"/>
<accession>A0A4Y7SNH8</accession>
<evidence type="ECO:0000313" key="1">
    <source>
        <dbReference type="EMBL" id="TEB23420.1"/>
    </source>
</evidence>
<protein>
    <submittedName>
        <fullName evidence="1">Uncharacterized protein</fullName>
    </submittedName>
</protein>
<keyword evidence="2" id="KW-1185">Reference proteome</keyword>
<reference evidence="1 2" key="1">
    <citation type="journal article" date="2019" name="Nat. Ecol. Evol.">
        <title>Megaphylogeny resolves global patterns of mushroom evolution.</title>
        <authorList>
            <person name="Varga T."/>
            <person name="Krizsan K."/>
            <person name="Foldi C."/>
            <person name="Dima B."/>
            <person name="Sanchez-Garcia M."/>
            <person name="Sanchez-Ramirez S."/>
            <person name="Szollosi G.J."/>
            <person name="Szarkandi J.G."/>
            <person name="Papp V."/>
            <person name="Albert L."/>
            <person name="Andreopoulos W."/>
            <person name="Angelini C."/>
            <person name="Antonin V."/>
            <person name="Barry K.W."/>
            <person name="Bougher N.L."/>
            <person name="Buchanan P."/>
            <person name="Buyck B."/>
            <person name="Bense V."/>
            <person name="Catcheside P."/>
            <person name="Chovatia M."/>
            <person name="Cooper J."/>
            <person name="Damon W."/>
            <person name="Desjardin D."/>
            <person name="Finy P."/>
            <person name="Geml J."/>
            <person name="Haridas S."/>
            <person name="Hughes K."/>
            <person name="Justo A."/>
            <person name="Karasinski D."/>
            <person name="Kautmanova I."/>
            <person name="Kiss B."/>
            <person name="Kocsube S."/>
            <person name="Kotiranta H."/>
            <person name="LaButti K.M."/>
            <person name="Lechner B.E."/>
            <person name="Liimatainen K."/>
            <person name="Lipzen A."/>
            <person name="Lukacs Z."/>
            <person name="Mihaltcheva S."/>
            <person name="Morgado L.N."/>
            <person name="Niskanen T."/>
            <person name="Noordeloos M.E."/>
            <person name="Ohm R.A."/>
            <person name="Ortiz-Santana B."/>
            <person name="Ovrebo C."/>
            <person name="Racz N."/>
            <person name="Riley R."/>
            <person name="Savchenko A."/>
            <person name="Shiryaev A."/>
            <person name="Soop K."/>
            <person name="Spirin V."/>
            <person name="Szebenyi C."/>
            <person name="Tomsovsky M."/>
            <person name="Tulloss R.E."/>
            <person name="Uehling J."/>
            <person name="Grigoriev I.V."/>
            <person name="Vagvolgyi C."/>
            <person name="Papp T."/>
            <person name="Martin F.M."/>
            <person name="Miettinen O."/>
            <person name="Hibbett D.S."/>
            <person name="Nagy L.G."/>
        </authorList>
    </citation>
    <scope>NUCLEOTIDE SEQUENCE [LARGE SCALE GENOMIC DNA]</scope>
    <source>
        <strain evidence="1 2">FP101781</strain>
    </source>
</reference>
<name>A0A4Y7SNH8_COPMI</name>
<comment type="caution">
    <text evidence="1">The sequence shown here is derived from an EMBL/GenBank/DDBJ whole genome shotgun (WGS) entry which is preliminary data.</text>
</comment>
<organism evidence="1 2">
    <name type="scientific">Coprinellus micaceus</name>
    <name type="common">Glistening ink-cap mushroom</name>
    <name type="synonym">Coprinus micaceus</name>
    <dbReference type="NCBI Taxonomy" id="71717"/>
    <lineage>
        <taxon>Eukaryota</taxon>
        <taxon>Fungi</taxon>
        <taxon>Dikarya</taxon>
        <taxon>Basidiomycota</taxon>
        <taxon>Agaricomycotina</taxon>
        <taxon>Agaricomycetes</taxon>
        <taxon>Agaricomycetidae</taxon>
        <taxon>Agaricales</taxon>
        <taxon>Agaricineae</taxon>
        <taxon>Psathyrellaceae</taxon>
        <taxon>Coprinellus</taxon>
    </lineage>
</organism>
<dbReference type="Proteomes" id="UP000298030">
    <property type="component" value="Unassembled WGS sequence"/>
</dbReference>
<gene>
    <name evidence="1" type="ORF">FA13DRAFT_1715373</name>
</gene>